<dbReference type="Pfam" id="PF00293">
    <property type="entry name" value="NUDIX"/>
    <property type="match status" value="1"/>
</dbReference>
<dbReference type="InterPro" id="IPR015797">
    <property type="entry name" value="NUDIX_hydrolase-like_dom_sf"/>
</dbReference>
<evidence type="ECO:0000256" key="1">
    <source>
        <dbReference type="ARBA" id="ARBA00001946"/>
    </source>
</evidence>
<dbReference type="InterPro" id="IPR000086">
    <property type="entry name" value="NUDIX_hydrolase_dom"/>
</dbReference>
<organism evidence="8 9">
    <name type="scientific">Sporanaerobacter acetigenes DSM 13106</name>
    <dbReference type="NCBI Taxonomy" id="1123281"/>
    <lineage>
        <taxon>Bacteria</taxon>
        <taxon>Bacillati</taxon>
        <taxon>Bacillota</taxon>
        <taxon>Tissierellia</taxon>
        <taxon>Tissierellales</taxon>
        <taxon>Sporanaerobacteraceae</taxon>
        <taxon>Sporanaerobacter</taxon>
    </lineage>
</organism>
<accession>A0A1M5X5L9</accession>
<dbReference type="Gene3D" id="3.90.79.10">
    <property type="entry name" value="Nucleoside Triphosphate Pyrophosphohydrolase"/>
    <property type="match status" value="1"/>
</dbReference>
<feature type="domain" description="Nudix hydrolase" evidence="7">
    <location>
        <begin position="148"/>
        <end position="274"/>
    </location>
</feature>
<evidence type="ECO:0000259" key="7">
    <source>
        <dbReference type="PROSITE" id="PS51462"/>
    </source>
</evidence>
<dbReference type="PROSITE" id="PS51462">
    <property type="entry name" value="NUDIX"/>
    <property type="match status" value="1"/>
</dbReference>
<evidence type="ECO:0000256" key="2">
    <source>
        <dbReference type="ARBA" id="ARBA00012381"/>
    </source>
</evidence>
<keyword evidence="3" id="KW-0479">Metal-binding</keyword>
<dbReference type="PANTHER" id="PTHR11383:SF3">
    <property type="entry name" value="NAD(P)H PYROPHOSPHATASE NUDT13, MITOCHONDRIAL"/>
    <property type="match status" value="1"/>
</dbReference>
<evidence type="ECO:0000256" key="3">
    <source>
        <dbReference type="ARBA" id="ARBA00022723"/>
    </source>
</evidence>
<dbReference type="SUPFAM" id="SSF55811">
    <property type="entry name" value="Nudix"/>
    <property type="match status" value="2"/>
</dbReference>
<dbReference type="InterPro" id="IPR020084">
    <property type="entry name" value="NUDIX_hydrolase_CS"/>
</dbReference>
<protein>
    <recommendedName>
        <fullName evidence="2">NAD(+) diphosphatase</fullName>
        <ecNumber evidence="2">3.6.1.22</ecNumber>
    </recommendedName>
</protein>
<dbReference type="Proteomes" id="UP000184389">
    <property type="component" value="Unassembled WGS sequence"/>
</dbReference>
<proteinExistence type="predicted"/>
<reference evidence="8 9" key="1">
    <citation type="submission" date="2016-11" db="EMBL/GenBank/DDBJ databases">
        <authorList>
            <person name="Jaros S."/>
            <person name="Januszkiewicz K."/>
            <person name="Wedrychowicz H."/>
        </authorList>
    </citation>
    <scope>NUCLEOTIDE SEQUENCE [LARGE SCALE GENOMIC DNA]</scope>
    <source>
        <strain evidence="8 9">DSM 13106</strain>
    </source>
</reference>
<keyword evidence="9" id="KW-1185">Reference proteome</keyword>
<dbReference type="PANTHER" id="PTHR11383">
    <property type="entry name" value="NUCLEOSIDE DIPHOSPHATE-LINKED MOIETY X MOTIF 13"/>
    <property type="match status" value="1"/>
</dbReference>
<dbReference type="RefSeq" id="WP_072744174.1">
    <property type="nucleotide sequence ID" value="NZ_FQXR01000006.1"/>
</dbReference>
<gene>
    <name evidence="8" type="ORF">SAMN02745180_01504</name>
</gene>
<sequence length="276" mass="31749">MKNYISFEPSIQPEITNENDMYFLFDQNKMMIKKDKKYLDIIRYQDIVNMNIKIENVQYMGTLNGENCFSAGIKKIDSSIDDSQFMDLKSLMLILDENLFLAASKSYLLLNWEKSHKHCGVCGFPMKRKESLSERALICPKCGYTTWPRTSPAIIVAVTKGEKLLLAHNKNFSHGMYSVIAGFVELGETFEQCVKREVFEEVGIQIDNIKYFGSQPWPFPNSMMVGFTAEYSGGQIVEDGKEIVHADWFSKDEIPGMYRESKSIGSELIKWFIETH</sequence>
<evidence type="ECO:0000256" key="4">
    <source>
        <dbReference type="ARBA" id="ARBA00022801"/>
    </source>
</evidence>
<dbReference type="GO" id="GO:0016787">
    <property type="term" value="F:hydrolase activity"/>
    <property type="evidence" value="ECO:0007669"/>
    <property type="project" value="UniProtKB-KW"/>
</dbReference>
<dbReference type="EC" id="3.6.1.22" evidence="2"/>
<dbReference type="Pfam" id="PF09296">
    <property type="entry name" value="NUDIX-like"/>
    <property type="match status" value="1"/>
</dbReference>
<dbReference type="OrthoDB" id="9787476at2"/>
<keyword evidence="5" id="KW-0460">Magnesium</keyword>
<name>A0A1M5X5L9_9FIRM</name>
<keyword evidence="4" id="KW-0378">Hydrolase</keyword>
<dbReference type="InterPro" id="IPR049734">
    <property type="entry name" value="NudC-like_C"/>
</dbReference>
<evidence type="ECO:0000313" key="8">
    <source>
        <dbReference type="EMBL" id="SHH95140.1"/>
    </source>
</evidence>
<comment type="cofactor">
    <cofactor evidence="1">
        <name>Mg(2+)</name>
        <dbReference type="ChEBI" id="CHEBI:18420"/>
    </cofactor>
</comment>
<evidence type="ECO:0000313" key="9">
    <source>
        <dbReference type="Proteomes" id="UP000184389"/>
    </source>
</evidence>
<dbReference type="NCBIfam" id="NF001299">
    <property type="entry name" value="PRK00241.1"/>
    <property type="match status" value="1"/>
</dbReference>
<dbReference type="EMBL" id="FQXR01000006">
    <property type="protein sequence ID" value="SHH95140.1"/>
    <property type="molecule type" value="Genomic_DNA"/>
</dbReference>
<keyword evidence="6" id="KW-0520">NAD</keyword>
<dbReference type="AlphaFoldDB" id="A0A1M5X5L9"/>
<dbReference type="Gene3D" id="3.90.79.20">
    <property type="match status" value="1"/>
</dbReference>
<dbReference type="PROSITE" id="PS00893">
    <property type="entry name" value="NUDIX_BOX"/>
    <property type="match status" value="1"/>
</dbReference>
<evidence type="ECO:0000256" key="6">
    <source>
        <dbReference type="ARBA" id="ARBA00023027"/>
    </source>
</evidence>
<dbReference type="STRING" id="1123281.SAMN02745180_01504"/>
<evidence type="ECO:0000256" key="5">
    <source>
        <dbReference type="ARBA" id="ARBA00022842"/>
    </source>
</evidence>
<dbReference type="CDD" id="cd03429">
    <property type="entry name" value="NUDIX_NADH_pyrophosphatase_Nudt13"/>
    <property type="match status" value="1"/>
</dbReference>
<dbReference type="InterPro" id="IPR015375">
    <property type="entry name" value="NADH_PPase-like_N"/>
</dbReference>
<dbReference type="GO" id="GO:0046872">
    <property type="term" value="F:metal ion binding"/>
    <property type="evidence" value="ECO:0007669"/>
    <property type="project" value="UniProtKB-KW"/>
</dbReference>